<evidence type="ECO:0000313" key="17">
    <source>
        <dbReference type="Proteomes" id="UP001181693"/>
    </source>
</evidence>
<feature type="transmembrane region" description="Helical" evidence="14">
    <location>
        <begin position="25"/>
        <end position="51"/>
    </location>
</feature>
<evidence type="ECO:0000256" key="1">
    <source>
        <dbReference type="ARBA" id="ARBA00004651"/>
    </source>
</evidence>
<dbReference type="SUPFAM" id="SSF81321">
    <property type="entry name" value="Family A G protein-coupled receptor-like"/>
    <property type="match status" value="1"/>
</dbReference>
<evidence type="ECO:0000256" key="7">
    <source>
        <dbReference type="ARBA" id="ARBA00023040"/>
    </source>
</evidence>
<evidence type="ECO:0000256" key="14">
    <source>
        <dbReference type="RuleBase" id="RU363047"/>
    </source>
</evidence>
<dbReference type="PANTHER" id="PTHR24242">
    <property type="entry name" value="G-PROTEIN COUPLED RECEPTOR"/>
    <property type="match status" value="1"/>
</dbReference>
<evidence type="ECO:0000256" key="11">
    <source>
        <dbReference type="ARBA" id="ARBA00023180"/>
    </source>
</evidence>
<feature type="transmembrane region" description="Helical" evidence="14">
    <location>
        <begin position="200"/>
        <end position="226"/>
    </location>
</feature>
<dbReference type="PRINTS" id="PR00237">
    <property type="entry name" value="GPCRRHODOPSN"/>
</dbReference>
<comment type="subcellular location">
    <subcellularLocation>
        <location evidence="1 14">Cell membrane</location>
        <topology evidence="1 14">Multi-pass membrane protein</topology>
    </subcellularLocation>
</comment>
<comment type="caution">
    <text evidence="16">The sequence shown here is derived from an EMBL/GenBank/DDBJ whole genome shotgun (WGS) entry which is preliminary data.</text>
</comment>
<proteinExistence type="inferred from homology"/>
<dbReference type="PROSITE" id="PS50262">
    <property type="entry name" value="G_PROTEIN_RECEP_F1_2"/>
    <property type="match status" value="1"/>
</dbReference>
<feature type="domain" description="G-protein coupled receptors family 1 profile" evidence="15">
    <location>
        <begin position="41"/>
        <end position="290"/>
    </location>
</feature>
<keyword evidence="10 13" id="KW-0675">Receptor</keyword>
<keyword evidence="4 13" id="KW-0812">Transmembrane</keyword>
<evidence type="ECO:0000256" key="6">
    <source>
        <dbReference type="ARBA" id="ARBA00022989"/>
    </source>
</evidence>
<accession>A0AAV3AEP7</accession>
<dbReference type="InterPro" id="IPR050939">
    <property type="entry name" value="Olfactory_GPCR1"/>
</dbReference>
<dbReference type="Gene3D" id="1.20.1070.10">
    <property type="entry name" value="Rhodopsin 7-helix transmembrane proteins"/>
    <property type="match status" value="1"/>
</dbReference>
<evidence type="ECO:0000256" key="10">
    <source>
        <dbReference type="ARBA" id="ARBA00023170"/>
    </source>
</evidence>
<dbReference type="Pfam" id="PF13853">
    <property type="entry name" value="7tm_4"/>
    <property type="match status" value="1"/>
</dbReference>
<evidence type="ECO:0000256" key="8">
    <source>
        <dbReference type="ARBA" id="ARBA00023136"/>
    </source>
</evidence>
<evidence type="ECO:0000256" key="5">
    <source>
        <dbReference type="ARBA" id="ARBA00022725"/>
    </source>
</evidence>
<dbReference type="GO" id="GO:0004984">
    <property type="term" value="F:olfactory receptor activity"/>
    <property type="evidence" value="ECO:0007669"/>
    <property type="project" value="InterPro"/>
</dbReference>
<sequence length="317" mass="36058">MNNHNQTRITEILLLGFQNTRHLKVFFFIVFLLIYIVTLTGNFVIVLLVAVHRRLHIPMYFFLSLLSSSEIISTTNIVPKMLSIIVNDGDSISFGGCLTQFYIFSASTNSECFLLTAMSFDRYLAICNPLRYISIMDFKLQLNLAIWSWLTGLMVTFLITILVNNLQFCGPNVIDHFFCDLAPILQLSCSDTTVVKTQAFIFSVPVIVLPFIFIFFTYISISFAILRLSSPDKRQKAFSTCSSHLAVVCMYYGTLISVYLFPQKGESPSMSKVLSLLYIIVTPLFNPIIYSLRNQEIQAALRRSLCKSTNDINKVMQ</sequence>
<organism evidence="16 17">
    <name type="scientific">Pyxicephalus adspersus</name>
    <name type="common">African bullfrog</name>
    <dbReference type="NCBI Taxonomy" id="30357"/>
    <lineage>
        <taxon>Eukaryota</taxon>
        <taxon>Metazoa</taxon>
        <taxon>Chordata</taxon>
        <taxon>Craniata</taxon>
        <taxon>Vertebrata</taxon>
        <taxon>Euteleostomi</taxon>
        <taxon>Amphibia</taxon>
        <taxon>Batrachia</taxon>
        <taxon>Anura</taxon>
        <taxon>Neobatrachia</taxon>
        <taxon>Ranoidea</taxon>
        <taxon>Pyxicephalidae</taxon>
        <taxon>Pyxicephalinae</taxon>
        <taxon>Pyxicephalus</taxon>
    </lineage>
</organism>
<dbReference type="InterPro" id="IPR000725">
    <property type="entry name" value="Olfact_rcpt"/>
</dbReference>
<keyword evidence="9" id="KW-1015">Disulfide bond</keyword>
<dbReference type="GO" id="GO:0005886">
    <property type="term" value="C:plasma membrane"/>
    <property type="evidence" value="ECO:0007669"/>
    <property type="project" value="UniProtKB-SubCell"/>
</dbReference>
<name>A0AAV3AEP7_PYXAD</name>
<dbReference type="PROSITE" id="PS00237">
    <property type="entry name" value="G_PROTEIN_RECEP_F1_1"/>
    <property type="match status" value="1"/>
</dbReference>
<gene>
    <name evidence="16" type="ORF">GDO54_005851</name>
</gene>
<feature type="transmembrane region" description="Helical" evidence="14">
    <location>
        <begin position="144"/>
        <end position="163"/>
    </location>
</feature>
<keyword evidence="12 13" id="KW-0807">Transducer</keyword>
<comment type="similarity">
    <text evidence="13">Belongs to the G-protein coupled receptor 1 family.</text>
</comment>
<dbReference type="AlphaFoldDB" id="A0AAV3AEP7"/>
<dbReference type="CDD" id="cd15911">
    <property type="entry name" value="7tmA_OR11A-like"/>
    <property type="match status" value="1"/>
</dbReference>
<keyword evidence="3 14" id="KW-0716">Sensory transduction</keyword>
<keyword evidence="8 14" id="KW-0472">Membrane</keyword>
<protein>
    <recommendedName>
        <fullName evidence="14">Olfactory receptor</fullName>
    </recommendedName>
</protein>
<keyword evidence="6 14" id="KW-1133">Transmembrane helix</keyword>
<evidence type="ECO:0000256" key="3">
    <source>
        <dbReference type="ARBA" id="ARBA00022606"/>
    </source>
</evidence>
<feature type="transmembrane region" description="Helical" evidence="14">
    <location>
        <begin position="273"/>
        <end position="292"/>
    </location>
</feature>
<evidence type="ECO:0000313" key="16">
    <source>
        <dbReference type="EMBL" id="DBA29791.1"/>
    </source>
</evidence>
<evidence type="ECO:0000256" key="2">
    <source>
        <dbReference type="ARBA" id="ARBA00022475"/>
    </source>
</evidence>
<dbReference type="Proteomes" id="UP001181693">
    <property type="component" value="Unassembled WGS sequence"/>
</dbReference>
<dbReference type="InterPro" id="IPR000276">
    <property type="entry name" value="GPCR_Rhodpsn"/>
</dbReference>
<feature type="transmembrane region" description="Helical" evidence="14">
    <location>
        <begin position="238"/>
        <end position="261"/>
    </location>
</feature>
<keyword evidence="5 14" id="KW-0552">Olfaction</keyword>
<evidence type="ECO:0000256" key="13">
    <source>
        <dbReference type="RuleBase" id="RU000688"/>
    </source>
</evidence>
<keyword evidence="7 13" id="KW-0297">G-protein coupled receptor</keyword>
<evidence type="ECO:0000256" key="4">
    <source>
        <dbReference type="ARBA" id="ARBA00022692"/>
    </source>
</evidence>
<reference evidence="16" key="1">
    <citation type="thesis" date="2020" institute="ProQuest LLC" country="789 East Eisenhower Parkway, Ann Arbor, MI, USA">
        <title>Comparative Genomics and Chromosome Evolution.</title>
        <authorList>
            <person name="Mudd A.B."/>
        </authorList>
    </citation>
    <scope>NUCLEOTIDE SEQUENCE</scope>
    <source>
        <strain evidence="16">1538</strain>
        <tissue evidence="16">Blood</tissue>
    </source>
</reference>
<evidence type="ECO:0000256" key="12">
    <source>
        <dbReference type="ARBA" id="ARBA00023224"/>
    </source>
</evidence>
<evidence type="ECO:0000259" key="15">
    <source>
        <dbReference type="PROSITE" id="PS50262"/>
    </source>
</evidence>
<dbReference type="PRINTS" id="PR00245">
    <property type="entry name" value="OLFACTORYR"/>
</dbReference>
<keyword evidence="2 14" id="KW-1003">Cell membrane</keyword>
<keyword evidence="11" id="KW-0325">Glycoprotein</keyword>
<dbReference type="GO" id="GO:0004930">
    <property type="term" value="F:G protein-coupled receptor activity"/>
    <property type="evidence" value="ECO:0007669"/>
    <property type="project" value="UniProtKB-KW"/>
</dbReference>
<dbReference type="EMBL" id="DYDO01000002">
    <property type="protein sequence ID" value="DBA29791.1"/>
    <property type="molecule type" value="Genomic_DNA"/>
</dbReference>
<keyword evidence="17" id="KW-1185">Reference proteome</keyword>
<evidence type="ECO:0000256" key="9">
    <source>
        <dbReference type="ARBA" id="ARBA00023157"/>
    </source>
</evidence>
<dbReference type="InterPro" id="IPR017452">
    <property type="entry name" value="GPCR_Rhodpsn_7TM"/>
</dbReference>
<dbReference type="FunFam" id="1.20.1070.10:FF:000010">
    <property type="entry name" value="Olfactory receptor"/>
    <property type="match status" value="1"/>
</dbReference>
<dbReference type="PANTHER" id="PTHR24242:SF393">
    <property type="entry name" value="OLFACTORY RECEPTOR"/>
    <property type="match status" value="1"/>
</dbReference>